<dbReference type="EMBL" id="BAAAMR010000012">
    <property type="protein sequence ID" value="GAA2128650.1"/>
    <property type="molecule type" value="Genomic_DNA"/>
</dbReference>
<dbReference type="SUPFAM" id="SSF50475">
    <property type="entry name" value="FMN-binding split barrel"/>
    <property type="match status" value="1"/>
</dbReference>
<feature type="region of interest" description="Disordered" evidence="1">
    <location>
        <begin position="145"/>
        <end position="164"/>
    </location>
</feature>
<gene>
    <name evidence="2" type="ORF">GCM10009727_19420</name>
</gene>
<dbReference type="InterPro" id="IPR012349">
    <property type="entry name" value="Split_barrel_FMN-bd"/>
</dbReference>
<dbReference type="RefSeq" id="WP_344263826.1">
    <property type="nucleotide sequence ID" value="NZ_BAAAMR010000012.1"/>
</dbReference>
<name>A0ABP5KC93_9ACTN</name>
<organism evidence="2 3">
    <name type="scientific">Actinomadura napierensis</name>
    <dbReference type="NCBI Taxonomy" id="267854"/>
    <lineage>
        <taxon>Bacteria</taxon>
        <taxon>Bacillati</taxon>
        <taxon>Actinomycetota</taxon>
        <taxon>Actinomycetes</taxon>
        <taxon>Streptosporangiales</taxon>
        <taxon>Thermomonosporaceae</taxon>
        <taxon>Actinomadura</taxon>
    </lineage>
</organism>
<dbReference type="InterPro" id="IPR024747">
    <property type="entry name" value="Pyridox_Oxase-rel"/>
</dbReference>
<dbReference type="Gene3D" id="2.30.110.10">
    <property type="entry name" value="Electron Transport, Fmn-binding Protein, Chain A"/>
    <property type="match status" value="1"/>
</dbReference>
<evidence type="ECO:0000313" key="2">
    <source>
        <dbReference type="EMBL" id="GAA2128650.1"/>
    </source>
</evidence>
<evidence type="ECO:0000313" key="3">
    <source>
        <dbReference type="Proteomes" id="UP001501020"/>
    </source>
</evidence>
<protein>
    <submittedName>
        <fullName evidence="2">Pyridoxamine 5'-phosphate oxidase family protein</fullName>
    </submittedName>
</protein>
<reference evidence="3" key="1">
    <citation type="journal article" date="2019" name="Int. J. Syst. Evol. Microbiol.">
        <title>The Global Catalogue of Microorganisms (GCM) 10K type strain sequencing project: providing services to taxonomists for standard genome sequencing and annotation.</title>
        <authorList>
            <consortium name="The Broad Institute Genomics Platform"/>
            <consortium name="The Broad Institute Genome Sequencing Center for Infectious Disease"/>
            <person name="Wu L."/>
            <person name="Ma J."/>
        </authorList>
    </citation>
    <scope>NUCLEOTIDE SEQUENCE [LARGE SCALE GENOMIC DNA]</scope>
    <source>
        <strain evidence="3">JCM 13850</strain>
    </source>
</reference>
<evidence type="ECO:0000256" key="1">
    <source>
        <dbReference type="SAM" id="MobiDB-lite"/>
    </source>
</evidence>
<sequence>MEFDRSGLEVLGPGECRDLLRHAEVGRIVFTHNALPAVQPVNYVLDGEDIVFRTSESSRLATAATGAIVAFEIDDFDTDAQTGWSVVAVGPARRVSAPGQIAALENAELRTWAPGQRDQFIRVRPEMLSGRRISGGPGVALNGGVQVGGLQHEDDKGTVLGQTE</sequence>
<proteinExistence type="predicted"/>
<keyword evidence="3" id="KW-1185">Reference proteome</keyword>
<dbReference type="Proteomes" id="UP001501020">
    <property type="component" value="Unassembled WGS sequence"/>
</dbReference>
<accession>A0ABP5KC93</accession>
<comment type="caution">
    <text evidence="2">The sequence shown here is derived from an EMBL/GenBank/DDBJ whole genome shotgun (WGS) entry which is preliminary data.</text>
</comment>
<dbReference type="Pfam" id="PF12900">
    <property type="entry name" value="Pyridox_ox_2"/>
    <property type="match status" value="1"/>
</dbReference>